<dbReference type="EMBL" id="JAODAN010000011">
    <property type="protein sequence ID" value="KAK1921193.1"/>
    <property type="molecule type" value="Genomic_DNA"/>
</dbReference>
<feature type="compositionally biased region" description="Polar residues" evidence="1">
    <location>
        <begin position="201"/>
        <end position="215"/>
    </location>
</feature>
<reference evidence="2" key="1">
    <citation type="submission" date="2023-02" db="EMBL/GenBank/DDBJ databases">
        <title>Identification and recombinant expression of a fungal hydrolase from Papiliotrema laurentii that hydrolyzes apple cutin and clears colloidal polyester polyurethane.</title>
        <authorList>
            <consortium name="DOE Joint Genome Institute"/>
            <person name="Roman V.A."/>
            <person name="Bojanowski C."/>
            <person name="Crable B.R."/>
            <person name="Wagner D.N."/>
            <person name="Hung C.S."/>
            <person name="Nadeau L.J."/>
            <person name="Schratz L."/>
            <person name="Haridas S."/>
            <person name="Pangilinan J."/>
            <person name="Lipzen A."/>
            <person name="Na H."/>
            <person name="Yan M."/>
            <person name="Ng V."/>
            <person name="Grigoriev I.V."/>
            <person name="Spatafora J.W."/>
            <person name="Barlow D."/>
            <person name="Biffinger J."/>
            <person name="Kelley-Loughnane N."/>
            <person name="Varaljay V.A."/>
            <person name="Crookes-Goodson W.J."/>
        </authorList>
    </citation>
    <scope>NUCLEOTIDE SEQUENCE</scope>
    <source>
        <strain evidence="2">5307AH</strain>
    </source>
</reference>
<feature type="compositionally biased region" description="Polar residues" evidence="1">
    <location>
        <begin position="257"/>
        <end position="272"/>
    </location>
</feature>
<evidence type="ECO:0000313" key="2">
    <source>
        <dbReference type="EMBL" id="KAK1921193.1"/>
    </source>
</evidence>
<gene>
    <name evidence="2" type="ORF">DB88DRAFT_548355</name>
</gene>
<feature type="compositionally biased region" description="Low complexity" evidence="1">
    <location>
        <begin position="285"/>
        <end position="295"/>
    </location>
</feature>
<feature type="region of interest" description="Disordered" evidence="1">
    <location>
        <begin position="183"/>
        <end position="224"/>
    </location>
</feature>
<proteinExistence type="predicted"/>
<evidence type="ECO:0000256" key="1">
    <source>
        <dbReference type="SAM" id="MobiDB-lite"/>
    </source>
</evidence>
<keyword evidence="3" id="KW-1185">Reference proteome</keyword>
<protein>
    <submittedName>
        <fullName evidence="2">Uncharacterized protein</fullName>
    </submittedName>
</protein>
<comment type="caution">
    <text evidence="2">The sequence shown here is derived from an EMBL/GenBank/DDBJ whole genome shotgun (WGS) entry which is preliminary data.</text>
</comment>
<name>A0AAD9FNB8_PAPLA</name>
<dbReference type="Proteomes" id="UP001182556">
    <property type="component" value="Unassembled WGS sequence"/>
</dbReference>
<dbReference type="AlphaFoldDB" id="A0AAD9FNB8"/>
<accession>A0AAD9FNB8</accession>
<feature type="compositionally biased region" description="Low complexity" evidence="1">
    <location>
        <begin position="245"/>
        <end position="256"/>
    </location>
</feature>
<sequence length="324" mass="34837">MASTISGTSHSDNQPLRKALSRLSGDSRFAKWRESPEPGVCPAPNGACSKATRQADETEMRKAYCTNAYWFATAGEAYVKKKGWSKRGVMEQRVLEAMNEAETALETAIPDAFERDTVKNALTQRAVTSMGEYLGAPERTILYWNPLCESWTLVKEQFPSQDDLNRPIDNLMLALSLALAEEPQGNEPLGEPLQKHASQCDPGSQPSHGDTQPTSAEGGISSSPESWGSLLSGVWSRFRGAKATSSSSPSRSQYSSPDTGSGSGTAKTQTSRKSTHPIESRRPTASVAASEASAGAPWWKICTTVAAAGLGGYLLSRWGSRRGE</sequence>
<organism evidence="2 3">
    <name type="scientific">Papiliotrema laurentii</name>
    <name type="common">Cryptococcus laurentii</name>
    <dbReference type="NCBI Taxonomy" id="5418"/>
    <lineage>
        <taxon>Eukaryota</taxon>
        <taxon>Fungi</taxon>
        <taxon>Dikarya</taxon>
        <taxon>Basidiomycota</taxon>
        <taxon>Agaricomycotina</taxon>
        <taxon>Tremellomycetes</taxon>
        <taxon>Tremellales</taxon>
        <taxon>Rhynchogastremaceae</taxon>
        <taxon>Papiliotrema</taxon>
    </lineage>
</organism>
<feature type="region of interest" description="Disordered" evidence="1">
    <location>
        <begin position="242"/>
        <end position="295"/>
    </location>
</feature>
<evidence type="ECO:0000313" key="3">
    <source>
        <dbReference type="Proteomes" id="UP001182556"/>
    </source>
</evidence>